<reference evidence="5" key="1">
    <citation type="submission" date="2022-11" db="UniProtKB">
        <authorList>
            <consortium name="WormBaseParasite"/>
        </authorList>
    </citation>
    <scope>IDENTIFICATION</scope>
</reference>
<dbReference type="Proteomes" id="UP000887540">
    <property type="component" value="Unplaced"/>
</dbReference>
<evidence type="ECO:0000256" key="3">
    <source>
        <dbReference type="ARBA" id="ARBA00023170"/>
    </source>
</evidence>
<accession>A0A914EJX6</accession>
<evidence type="ECO:0000256" key="1">
    <source>
        <dbReference type="ARBA" id="ARBA00023015"/>
    </source>
</evidence>
<evidence type="ECO:0000313" key="5">
    <source>
        <dbReference type="WBParaSite" id="ACRNAN_scaffold8281.g9601.t1"/>
    </source>
</evidence>
<dbReference type="InterPro" id="IPR035500">
    <property type="entry name" value="NHR-like_dom_sf"/>
</dbReference>
<protein>
    <submittedName>
        <fullName evidence="5">Uncharacterized protein</fullName>
    </submittedName>
</protein>
<organism evidence="4 5">
    <name type="scientific">Acrobeloides nanus</name>
    <dbReference type="NCBI Taxonomy" id="290746"/>
    <lineage>
        <taxon>Eukaryota</taxon>
        <taxon>Metazoa</taxon>
        <taxon>Ecdysozoa</taxon>
        <taxon>Nematoda</taxon>
        <taxon>Chromadorea</taxon>
        <taxon>Rhabditida</taxon>
        <taxon>Tylenchina</taxon>
        <taxon>Cephalobomorpha</taxon>
        <taxon>Cephaloboidea</taxon>
        <taxon>Cephalobidae</taxon>
        <taxon>Acrobeloides</taxon>
    </lineage>
</organism>
<proteinExistence type="predicted"/>
<dbReference type="WBParaSite" id="ACRNAN_scaffold8281.g9601.t1">
    <property type="protein sequence ID" value="ACRNAN_scaffold8281.g9601.t1"/>
    <property type="gene ID" value="ACRNAN_scaffold8281.g9601"/>
</dbReference>
<keyword evidence="3" id="KW-0675">Receptor</keyword>
<keyword evidence="1" id="KW-0805">Transcription regulation</keyword>
<name>A0A914EJX6_9BILA</name>
<keyword evidence="2" id="KW-0804">Transcription</keyword>
<sequence length="108" mass="12564">MLKAIIFCYPALQGLSEEAQQLLREQQEKYAIILLRHLQARHGNEEGAKKYNDVIALIQTFFYFTECHKQIHIIPGLEMEQMTPPYYEGLPPTYIKGLPPIFEKILIS</sequence>
<evidence type="ECO:0000313" key="4">
    <source>
        <dbReference type="Proteomes" id="UP000887540"/>
    </source>
</evidence>
<dbReference type="Gene3D" id="1.10.565.10">
    <property type="entry name" value="Retinoid X Receptor"/>
    <property type="match status" value="1"/>
</dbReference>
<keyword evidence="4" id="KW-1185">Reference proteome</keyword>
<dbReference type="SUPFAM" id="SSF48508">
    <property type="entry name" value="Nuclear receptor ligand-binding domain"/>
    <property type="match status" value="1"/>
</dbReference>
<dbReference type="AlphaFoldDB" id="A0A914EJX6"/>
<evidence type="ECO:0000256" key="2">
    <source>
        <dbReference type="ARBA" id="ARBA00023163"/>
    </source>
</evidence>